<name>A0A0D7B902_9AGAR</name>
<reference evidence="2 3" key="1">
    <citation type="journal article" date="2015" name="Fungal Genet. Biol.">
        <title>Evolution of novel wood decay mechanisms in Agaricales revealed by the genome sequences of Fistulina hepatica and Cylindrobasidium torrendii.</title>
        <authorList>
            <person name="Floudas D."/>
            <person name="Held B.W."/>
            <person name="Riley R."/>
            <person name="Nagy L.G."/>
            <person name="Koehler G."/>
            <person name="Ransdell A.S."/>
            <person name="Younus H."/>
            <person name="Chow J."/>
            <person name="Chiniquy J."/>
            <person name="Lipzen A."/>
            <person name="Tritt A."/>
            <person name="Sun H."/>
            <person name="Haridas S."/>
            <person name="LaButti K."/>
            <person name="Ohm R.A."/>
            <person name="Kues U."/>
            <person name="Blanchette R.A."/>
            <person name="Grigoriev I.V."/>
            <person name="Minto R.E."/>
            <person name="Hibbett D.S."/>
        </authorList>
    </citation>
    <scope>NUCLEOTIDE SEQUENCE [LARGE SCALE GENOMIC DNA]</scope>
    <source>
        <strain evidence="2 3">FP15055 ss-10</strain>
    </source>
</reference>
<evidence type="ECO:0000256" key="1">
    <source>
        <dbReference type="SAM" id="MobiDB-lite"/>
    </source>
</evidence>
<dbReference type="EMBL" id="KN880547">
    <property type="protein sequence ID" value="KIY66680.1"/>
    <property type="molecule type" value="Genomic_DNA"/>
</dbReference>
<protein>
    <submittedName>
        <fullName evidence="2">Uncharacterized protein</fullName>
    </submittedName>
</protein>
<sequence>MPSSPAPVQVMAPEVTLDAFLRLDSATQERFLATARAKRETTALHLRLPSIFDTGALERICVSPTLSPFFTKFQRCEGMHGGFVTVYRYSISLDIDCVGGQKKTLKLSLEFWRIMMDQLSGAADSSNHELNIQYDGVDATAFSGSYGDCGTEDENKWVSESVKIQKVLCTLMRDCGVDYKPNDNTPSKKQKGKKPKVQKKTDATSSGSDSDESPEAFPDVVDAQCMEVLEAILGPSGKQVLEQDGYEPVWTMMKIIQKGRLLDEMYGIIVSYLRSTPAPEDYGIELPQDEWEDCVYSD</sequence>
<evidence type="ECO:0000313" key="2">
    <source>
        <dbReference type="EMBL" id="KIY66680.1"/>
    </source>
</evidence>
<feature type="compositionally biased region" description="Basic residues" evidence="1">
    <location>
        <begin position="188"/>
        <end position="198"/>
    </location>
</feature>
<feature type="region of interest" description="Disordered" evidence="1">
    <location>
        <begin position="180"/>
        <end position="216"/>
    </location>
</feature>
<evidence type="ECO:0000313" key="3">
    <source>
        <dbReference type="Proteomes" id="UP000054007"/>
    </source>
</evidence>
<keyword evidence="3" id="KW-1185">Reference proteome</keyword>
<dbReference type="AlphaFoldDB" id="A0A0D7B902"/>
<proteinExistence type="predicted"/>
<accession>A0A0D7B902</accession>
<gene>
    <name evidence="2" type="ORF">CYLTODRAFT_26345</name>
</gene>
<organism evidence="2 3">
    <name type="scientific">Cylindrobasidium torrendii FP15055 ss-10</name>
    <dbReference type="NCBI Taxonomy" id="1314674"/>
    <lineage>
        <taxon>Eukaryota</taxon>
        <taxon>Fungi</taxon>
        <taxon>Dikarya</taxon>
        <taxon>Basidiomycota</taxon>
        <taxon>Agaricomycotina</taxon>
        <taxon>Agaricomycetes</taxon>
        <taxon>Agaricomycetidae</taxon>
        <taxon>Agaricales</taxon>
        <taxon>Marasmiineae</taxon>
        <taxon>Physalacriaceae</taxon>
        <taxon>Cylindrobasidium</taxon>
    </lineage>
</organism>
<dbReference type="Proteomes" id="UP000054007">
    <property type="component" value="Unassembled WGS sequence"/>
</dbReference>